<proteinExistence type="predicted"/>
<organism evidence="2 3">
    <name type="scientific">Cardiobacterium valvarum F0432</name>
    <dbReference type="NCBI Taxonomy" id="797473"/>
    <lineage>
        <taxon>Bacteria</taxon>
        <taxon>Pseudomonadati</taxon>
        <taxon>Pseudomonadota</taxon>
        <taxon>Gammaproteobacteria</taxon>
        <taxon>Cardiobacteriales</taxon>
        <taxon>Cardiobacteriaceae</taxon>
        <taxon>Cardiobacterium</taxon>
    </lineage>
</organism>
<dbReference type="HOGENOM" id="CLU_2341612_0_0_6"/>
<keyword evidence="1" id="KW-1133">Transmembrane helix</keyword>
<name>G9ZIP9_9GAMM</name>
<dbReference type="Proteomes" id="UP000004750">
    <property type="component" value="Unassembled WGS sequence"/>
</dbReference>
<reference evidence="2 3" key="1">
    <citation type="submission" date="2011-08" db="EMBL/GenBank/DDBJ databases">
        <authorList>
            <person name="Weinstock G."/>
            <person name="Sodergren E."/>
            <person name="Clifton S."/>
            <person name="Fulton L."/>
            <person name="Fulton B."/>
            <person name="Courtney L."/>
            <person name="Fronick C."/>
            <person name="Harrison M."/>
            <person name="Strong C."/>
            <person name="Farmer C."/>
            <person name="Delahaunty K."/>
            <person name="Markovic C."/>
            <person name="Hall O."/>
            <person name="Minx P."/>
            <person name="Tomlinson C."/>
            <person name="Mitreva M."/>
            <person name="Hou S."/>
            <person name="Chen J."/>
            <person name="Wollam A."/>
            <person name="Pepin K.H."/>
            <person name="Johnson M."/>
            <person name="Bhonagiri V."/>
            <person name="Zhang X."/>
            <person name="Suruliraj S."/>
            <person name="Warren W."/>
            <person name="Chinwalla A."/>
            <person name="Mardis E.R."/>
            <person name="Wilson R.K."/>
        </authorList>
    </citation>
    <scope>NUCLEOTIDE SEQUENCE [LARGE SCALE GENOMIC DNA]</scope>
    <source>
        <strain evidence="2 3">F0432</strain>
    </source>
</reference>
<accession>G9ZIP9</accession>
<protein>
    <submittedName>
        <fullName evidence="2">Uncharacterized protein</fullName>
    </submittedName>
</protein>
<dbReference type="EMBL" id="AGCM01000158">
    <property type="protein sequence ID" value="EHM51404.1"/>
    <property type="molecule type" value="Genomic_DNA"/>
</dbReference>
<keyword evidence="1" id="KW-0812">Transmembrane</keyword>
<keyword evidence="1" id="KW-0472">Membrane</keyword>
<dbReference type="RefSeq" id="WP_006986652.1">
    <property type="nucleotide sequence ID" value="NZ_JH417959.1"/>
</dbReference>
<evidence type="ECO:0000256" key="1">
    <source>
        <dbReference type="SAM" id="Phobius"/>
    </source>
</evidence>
<evidence type="ECO:0000313" key="2">
    <source>
        <dbReference type="EMBL" id="EHM51404.1"/>
    </source>
</evidence>
<feature type="transmembrane region" description="Helical" evidence="1">
    <location>
        <begin position="31"/>
        <end position="51"/>
    </location>
</feature>
<gene>
    <name evidence="2" type="ORF">HMPREF9080_02660</name>
</gene>
<dbReference type="AlphaFoldDB" id="G9ZIP9"/>
<sequence length="97" mass="10672">MDIVVCLILFILAYWLAPTIGAALSTLQITYPGSLLLAIAFIFMIVMFVVCSKEIHSERNKGDNGSQAGIKILYLCEYGSIGLSLICAIRALWLNYP</sequence>
<comment type="caution">
    <text evidence="2">The sequence shown here is derived from an EMBL/GenBank/DDBJ whole genome shotgun (WGS) entry which is preliminary data.</text>
</comment>
<evidence type="ECO:0000313" key="3">
    <source>
        <dbReference type="Proteomes" id="UP000004750"/>
    </source>
</evidence>
<dbReference type="STRING" id="797473.HMPREF9080_02660"/>
<feature type="transmembrane region" description="Helical" evidence="1">
    <location>
        <begin position="72"/>
        <end position="93"/>
    </location>
</feature>